<dbReference type="PANTHER" id="PTHR10783:SF103">
    <property type="entry name" value="SOLUTE CARRIER FAMILY 53 MEMBER 1"/>
    <property type="match status" value="1"/>
</dbReference>
<dbReference type="AlphaFoldDB" id="A0A9W8LIG2"/>
<name>A0A9W8LIG2_9FUNG</name>
<feature type="transmembrane region" description="Helical" evidence="7">
    <location>
        <begin position="738"/>
        <end position="755"/>
    </location>
</feature>
<dbReference type="InterPro" id="IPR004331">
    <property type="entry name" value="SPX_dom"/>
</dbReference>
<dbReference type="InterPro" id="IPR004342">
    <property type="entry name" value="EXS_C"/>
</dbReference>
<proteinExistence type="inferred from homology"/>
<keyword evidence="4 7" id="KW-1133">Transmembrane helix</keyword>
<comment type="subcellular location">
    <subcellularLocation>
        <location evidence="1">Membrane</location>
        <topology evidence="1">Multi-pass membrane protein</topology>
    </subcellularLocation>
</comment>
<keyword evidence="3 7" id="KW-0812">Transmembrane</keyword>
<feature type="domain" description="EXS" evidence="8">
    <location>
        <begin position="627"/>
        <end position="825"/>
    </location>
</feature>
<organism evidence="10 11">
    <name type="scientific">Coemansia interrupta</name>
    <dbReference type="NCBI Taxonomy" id="1126814"/>
    <lineage>
        <taxon>Eukaryota</taxon>
        <taxon>Fungi</taxon>
        <taxon>Fungi incertae sedis</taxon>
        <taxon>Zoopagomycota</taxon>
        <taxon>Kickxellomycotina</taxon>
        <taxon>Kickxellomycetes</taxon>
        <taxon>Kickxellales</taxon>
        <taxon>Kickxellaceae</taxon>
        <taxon>Coemansia</taxon>
    </lineage>
</organism>
<evidence type="ECO:0000313" key="10">
    <source>
        <dbReference type="EMBL" id="KAJ2780321.1"/>
    </source>
</evidence>
<dbReference type="Proteomes" id="UP001140172">
    <property type="component" value="Unassembled WGS sequence"/>
</dbReference>
<dbReference type="Pfam" id="PF03105">
    <property type="entry name" value="SPX"/>
    <property type="match status" value="1"/>
</dbReference>
<dbReference type="GO" id="GO:0005794">
    <property type="term" value="C:Golgi apparatus"/>
    <property type="evidence" value="ECO:0007669"/>
    <property type="project" value="TreeGrafter"/>
</dbReference>
<protein>
    <submittedName>
        <fullName evidence="10">Signal transduction protein</fullName>
    </submittedName>
</protein>
<feature type="compositionally biased region" description="Polar residues" evidence="6">
    <location>
        <begin position="281"/>
        <end position="293"/>
    </location>
</feature>
<dbReference type="GO" id="GO:0006817">
    <property type="term" value="P:phosphate ion transport"/>
    <property type="evidence" value="ECO:0007669"/>
    <property type="project" value="TreeGrafter"/>
</dbReference>
<dbReference type="PROSITE" id="PS51380">
    <property type="entry name" value="EXS"/>
    <property type="match status" value="1"/>
</dbReference>
<feature type="region of interest" description="Disordered" evidence="6">
    <location>
        <begin position="834"/>
        <end position="860"/>
    </location>
</feature>
<evidence type="ECO:0000256" key="1">
    <source>
        <dbReference type="ARBA" id="ARBA00004141"/>
    </source>
</evidence>
<dbReference type="OrthoDB" id="9970435at2759"/>
<dbReference type="GO" id="GO:0016036">
    <property type="term" value="P:cellular response to phosphate starvation"/>
    <property type="evidence" value="ECO:0007669"/>
    <property type="project" value="TreeGrafter"/>
</dbReference>
<accession>A0A9W8LIG2</accession>
<dbReference type="Pfam" id="PF03124">
    <property type="entry name" value="EXS"/>
    <property type="match status" value="1"/>
</dbReference>
<evidence type="ECO:0000256" key="4">
    <source>
        <dbReference type="ARBA" id="ARBA00022989"/>
    </source>
</evidence>
<keyword evidence="5 7" id="KW-0472">Membrane</keyword>
<feature type="domain" description="SPX" evidence="9">
    <location>
        <begin position="15"/>
        <end position="377"/>
    </location>
</feature>
<comment type="caution">
    <text evidence="10">The sequence shown here is derived from an EMBL/GenBank/DDBJ whole genome shotgun (WGS) entry which is preliminary data.</text>
</comment>
<evidence type="ECO:0000256" key="2">
    <source>
        <dbReference type="ARBA" id="ARBA00009665"/>
    </source>
</evidence>
<feature type="region of interest" description="Disordered" evidence="6">
    <location>
        <begin position="281"/>
        <end position="326"/>
    </location>
</feature>
<evidence type="ECO:0000259" key="8">
    <source>
        <dbReference type="PROSITE" id="PS51380"/>
    </source>
</evidence>
<gene>
    <name evidence="10" type="primary">SYG1</name>
    <name evidence="10" type="ORF">GGI15_003580</name>
</gene>
<evidence type="ECO:0000256" key="3">
    <source>
        <dbReference type="ARBA" id="ARBA00022692"/>
    </source>
</evidence>
<feature type="compositionally biased region" description="Polar residues" evidence="6">
    <location>
        <begin position="846"/>
        <end position="860"/>
    </location>
</feature>
<keyword evidence="11" id="KW-1185">Reference proteome</keyword>
<sequence length="860" mass="97007">MVMFIGIDYISGPLMKFGKYLEAEQVPEWGKMYVDYKGLKKQVGVVAKALDAKNSGIEERSSLLRRASTYLGYDSFSLGNAEAAMSNSSSSPSPVPFPESPSMPIPPAVAAVPEHSLRRELADDSGCCSRAGCTKCSHFDSIVSASPQIAMNMSAGNMGKVASTSMALAHDANIKIPISAQDSFTDNIRQRRAPVASGDCLSDEAYKKALAARLPEELEFFEQLEQELAKVNDFYRQKQTLFSSRLDNIKKQQVIYDEMLSEEIEAANLKIRPNMTKSFSSMNKLSMSPSTSKAGGKASTRASSMDASKGSSSSSSSSDPSPQLRAARSKIKHAMLELYRGIDLLKNYRILCYTAFIKALKKYQKVAKWCEGTEYFLNRVDACYMATSSQLNKMASELEGMYVSRYAGGSRSRGMNKLRLNPTGTGSSNQGCIFRCGLMLGTSVPLIVRAIYEANLIENEDRLPYHRQLLQIYGSIFLVILFLLLFSLNIMAWARAHINYRFIFEVDPRDFLNSWQFLELSSFFLLISSVVFWVNFTLRIEHNAYICIYVLLGVLLGLFLMPIRTFYWTSRWWLMKSLWRILFSGLYRVEFRDFFLGDEMCSLTYTFSMILMLGCAGTHKWSDLDDTCNTSQWWSNAAFLMLPNVFRLLQCIRRFVDSGDAFPHLANGAKYSSTIITIWLASANRIAGGNAWRSVWVASAIANSCFTSLWDLLMDWGLFESRSKHRFLRSELKFDRPWVYYVAIVVDVILRFVWITQISPNFFSFGHKVHQSTIAYIAAVLEVLRRFSWNFFRVENEHISNCGQFRATTDIPLPFSFDAAGQASDCERTHNEFDHPCASAEPSAPVSPQSTISPTPHTRI</sequence>
<dbReference type="GO" id="GO:0000822">
    <property type="term" value="F:inositol hexakisphosphate binding"/>
    <property type="evidence" value="ECO:0007669"/>
    <property type="project" value="TreeGrafter"/>
</dbReference>
<evidence type="ECO:0000256" key="7">
    <source>
        <dbReference type="SAM" id="Phobius"/>
    </source>
</evidence>
<dbReference type="EMBL" id="JANBUM010000255">
    <property type="protein sequence ID" value="KAJ2780321.1"/>
    <property type="molecule type" value="Genomic_DNA"/>
</dbReference>
<feature type="compositionally biased region" description="Low complexity" evidence="6">
    <location>
        <begin position="302"/>
        <end position="322"/>
    </location>
</feature>
<evidence type="ECO:0000259" key="9">
    <source>
        <dbReference type="PROSITE" id="PS51382"/>
    </source>
</evidence>
<feature type="transmembrane region" description="Helical" evidence="7">
    <location>
        <begin position="472"/>
        <end position="494"/>
    </location>
</feature>
<reference evidence="10" key="1">
    <citation type="submission" date="2022-07" db="EMBL/GenBank/DDBJ databases">
        <title>Phylogenomic reconstructions and comparative analyses of Kickxellomycotina fungi.</title>
        <authorList>
            <person name="Reynolds N.K."/>
            <person name="Stajich J.E."/>
            <person name="Barry K."/>
            <person name="Grigoriev I.V."/>
            <person name="Crous P."/>
            <person name="Smith M.E."/>
        </authorList>
    </citation>
    <scope>NUCLEOTIDE SEQUENCE</scope>
    <source>
        <strain evidence="10">BCRC 34489</strain>
    </source>
</reference>
<feature type="transmembrane region" description="Helical" evidence="7">
    <location>
        <begin position="546"/>
        <end position="567"/>
    </location>
</feature>
<evidence type="ECO:0000313" key="11">
    <source>
        <dbReference type="Proteomes" id="UP001140172"/>
    </source>
</evidence>
<feature type="transmembrane region" description="Helical" evidence="7">
    <location>
        <begin position="514"/>
        <end position="534"/>
    </location>
</feature>
<evidence type="ECO:0000256" key="5">
    <source>
        <dbReference type="ARBA" id="ARBA00023136"/>
    </source>
</evidence>
<dbReference type="PROSITE" id="PS51382">
    <property type="entry name" value="SPX"/>
    <property type="match status" value="1"/>
</dbReference>
<evidence type="ECO:0000256" key="6">
    <source>
        <dbReference type="SAM" id="MobiDB-lite"/>
    </source>
</evidence>
<dbReference type="GO" id="GO:0005886">
    <property type="term" value="C:plasma membrane"/>
    <property type="evidence" value="ECO:0007669"/>
    <property type="project" value="TreeGrafter"/>
</dbReference>
<comment type="similarity">
    <text evidence="2">Belongs to the SYG1 (TC 2.A.94) family.</text>
</comment>
<dbReference type="PANTHER" id="PTHR10783">
    <property type="entry name" value="XENOTROPIC AND POLYTROPIC RETROVIRUS RECEPTOR 1-RELATED"/>
    <property type="match status" value="1"/>
</dbReference>